<dbReference type="SUPFAM" id="SSF51735">
    <property type="entry name" value="NAD(P)-binding Rossmann-fold domains"/>
    <property type="match status" value="1"/>
</dbReference>
<dbReference type="Proteomes" id="UP000198535">
    <property type="component" value="Unassembled WGS sequence"/>
</dbReference>
<evidence type="ECO:0000313" key="4">
    <source>
        <dbReference type="Proteomes" id="UP000198535"/>
    </source>
</evidence>
<dbReference type="InterPro" id="IPR055170">
    <property type="entry name" value="GFO_IDH_MocA-like_dom"/>
</dbReference>
<dbReference type="SUPFAM" id="SSF55347">
    <property type="entry name" value="Glyceraldehyde-3-phosphate dehydrogenase-like, C-terminal domain"/>
    <property type="match status" value="1"/>
</dbReference>
<sequence>MKDNLNVGIIGMGKMGILHTGILNMLNGTNVTAIAESQSLILKPLKQVLPKIATYSDYSSMIKNEDLDLVYITTPTSSHIGMALDCVESNIPFFVEKPLSTSVAECKPLIEELAHNPVVNMIGYSMRFSDTFLKAKEILDNNDIGKLIYFKSSMYVSQNFSKGKGWRYNKNKSGGGVLSTLATHIVDLLLWYFGDVSLLNGHTNSYYSRDVEDFVHSYFLFESGLEGYLDASWSVRNYRLPEITIEIHGENGLLIVSNDFVKIYRDSDSKWNTYYKQDLDNGVYFDLGGPEYTREDMHMVESVKNNKDTGLNVYDGLKVQKVVDGIYKSSTINSSIEGGNL</sequence>
<dbReference type="RefSeq" id="WP_091935864.1">
    <property type="nucleotide sequence ID" value="NZ_FOUJ01000003.1"/>
</dbReference>
<accession>A0A1I4RVZ0</accession>
<feature type="domain" description="Gfo/Idh/MocA-like oxidoreductase N-terminal" evidence="1">
    <location>
        <begin position="5"/>
        <end position="124"/>
    </location>
</feature>
<dbReference type="InterPro" id="IPR000683">
    <property type="entry name" value="Gfo/Idh/MocA-like_OxRdtase_N"/>
</dbReference>
<dbReference type="GO" id="GO:0000166">
    <property type="term" value="F:nucleotide binding"/>
    <property type="evidence" value="ECO:0007669"/>
    <property type="project" value="InterPro"/>
</dbReference>
<dbReference type="Gene3D" id="3.30.360.10">
    <property type="entry name" value="Dihydrodipicolinate Reductase, domain 2"/>
    <property type="match status" value="1"/>
</dbReference>
<organism evidence="3 4">
    <name type="scientific">Methanolobus profundi</name>
    <dbReference type="NCBI Taxonomy" id="487685"/>
    <lineage>
        <taxon>Archaea</taxon>
        <taxon>Methanobacteriati</taxon>
        <taxon>Methanobacteriota</taxon>
        <taxon>Stenosarchaea group</taxon>
        <taxon>Methanomicrobia</taxon>
        <taxon>Methanosarcinales</taxon>
        <taxon>Methanosarcinaceae</taxon>
        <taxon>Methanolobus</taxon>
    </lineage>
</organism>
<dbReference type="InterPro" id="IPR036291">
    <property type="entry name" value="NAD(P)-bd_dom_sf"/>
</dbReference>
<protein>
    <submittedName>
        <fullName evidence="3">Predicted dehydrogenase</fullName>
    </submittedName>
</protein>
<keyword evidence="4" id="KW-1185">Reference proteome</keyword>
<gene>
    <name evidence="3" type="ORF">SAMN04488696_1617</name>
</gene>
<dbReference type="Pfam" id="PF01408">
    <property type="entry name" value="GFO_IDH_MocA"/>
    <property type="match status" value="1"/>
</dbReference>
<proteinExistence type="predicted"/>
<dbReference type="OrthoDB" id="25239at2157"/>
<dbReference type="Gene3D" id="3.40.50.720">
    <property type="entry name" value="NAD(P)-binding Rossmann-like Domain"/>
    <property type="match status" value="1"/>
</dbReference>
<evidence type="ECO:0000259" key="2">
    <source>
        <dbReference type="Pfam" id="PF22725"/>
    </source>
</evidence>
<dbReference type="STRING" id="487685.SAMN04488696_1617"/>
<reference evidence="4" key="1">
    <citation type="submission" date="2016-10" db="EMBL/GenBank/DDBJ databases">
        <authorList>
            <person name="Varghese N."/>
            <person name="Submissions S."/>
        </authorList>
    </citation>
    <scope>NUCLEOTIDE SEQUENCE [LARGE SCALE GENOMIC DNA]</scope>
    <source>
        <strain evidence="4">Mob M</strain>
    </source>
</reference>
<evidence type="ECO:0000259" key="1">
    <source>
        <dbReference type="Pfam" id="PF01408"/>
    </source>
</evidence>
<dbReference type="AlphaFoldDB" id="A0A1I4RVZ0"/>
<feature type="domain" description="GFO/IDH/MocA-like oxidoreductase" evidence="2">
    <location>
        <begin position="132"/>
        <end position="254"/>
    </location>
</feature>
<dbReference type="InterPro" id="IPR051450">
    <property type="entry name" value="Gfo/Idh/MocA_Oxidoreductases"/>
</dbReference>
<dbReference type="PANTHER" id="PTHR43377">
    <property type="entry name" value="BILIVERDIN REDUCTASE A"/>
    <property type="match status" value="1"/>
</dbReference>
<dbReference type="Pfam" id="PF22725">
    <property type="entry name" value="GFO_IDH_MocA_C3"/>
    <property type="match status" value="1"/>
</dbReference>
<evidence type="ECO:0000313" key="3">
    <source>
        <dbReference type="EMBL" id="SFM56406.1"/>
    </source>
</evidence>
<dbReference type="PANTHER" id="PTHR43377:SF1">
    <property type="entry name" value="BILIVERDIN REDUCTASE A"/>
    <property type="match status" value="1"/>
</dbReference>
<name>A0A1I4RVZ0_9EURY</name>
<dbReference type="EMBL" id="FOUJ01000003">
    <property type="protein sequence ID" value="SFM56406.1"/>
    <property type="molecule type" value="Genomic_DNA"/>
</dbReference>